<evidence type="ECO:0000256" key="3">
    <source>
        <dbReference type="SAM" id="MobiDB-lite"/>
    </source>
</evidence>
<feature type="domain" description="Cyclin N-terminal" evidence="4">
    <location>
        <begin position="48"/>
        <end position="154"/>
    </location>
</feature>
<feature type="compositionally biased region" description="Polar residues" evidence="3">
    <location>
        <begin position="348"/>
        <end position="358"/>
    </location>
</feature>
<feature type="compositionally biased region" description="Basic and acidic residues" evidence="3">
    <location>
        <begin position="382"/>
        <end position="401"/>
    </location>
</feature>
<evidence type="ECO:0000313" key="5">
    <source>
        <dbReference type="EMBL" id="KAL3651075.1"/>
    </source>
</evidence>
<keyword evidence="2" id="KW-0131">Cell cycle</keyword>
<dbReference type="Pfam" id="PF00134">
    <property type="entry name" value="Cyclin_N"/>
    <property type="match status" value="1"/>
</dbReference>
<feature type="compositionally biased region" description="Basic and acidic residues" evidence="3">
    <location>
        <begin position="306"/>
        <end position="320"/>
    </location>
</feature>
<dbReference type="GO" id="GO:0051301">
    <property type="term" value="P:cell division"/>
    <property type="evidence" value="ECO:0007669"/>
    <property type="project" value="UniProtKB-KW"/>
</dbReference>
<proteinExistence type="predicted"/>
<feature type="compositionally biased region" description="Polar residues" evidence="3">
    <location>
        <begin position="272"/>
        <end position="305"/>
    </location>
</feature>
<accession>A0ABD3E9C1</accession>
<protein>
    <recommendedName>
        <fullName evidence="4">Cyclin N-terminal domain-containing protein</fullName>
    </recommendedName>
</protein>
<feature type="region of interest" description="Disordered" evidence="3">
    <location>
        <begin position="258"/>
        <end position="410"/>
    </location>
</feature>
<dbReference type="SUPFAM" id="SSF47954">
    <property type="entry name" value="Cyclin-like"/>
    <property type="match status" value="1"/>
</dbReference>
<dbReference type="EMBL" id="JAVIJP010000007">
    <property type="protein sequence ID" value="KAL3651075.1"/>
    <property type="molecule type" value="Genomic_DNA"/>
</dbReference>
<sequence length="410" mass="46628">MAKADEVDPYENLFKNPGEDAFTKLFRSELYFMVPLTYCNEDAKIAWRNSAIQLIETIYPRTTHAYDPLIPYTAITYFDRFYSQNDDFPLVLHHRVDTRNRTLFVICCLTIAWKLRDKNFLLPDFLNKKELLYSTDDVRKMELQICRGLDWRMRSVTPFLFLGFFIRYLEQPVARSRVHDLISISQREKGDLRSEGATRRKLLAHKIYSECSFCTSESKDLLRMLTYNVKHLRDQEVVISPCTLQLLRLYKSIPDIDELPTDLAPGPGPSPDQKTNESPPVQGPSSDQTTKLEPGGQSSAGSSKTLTEERPRRRPGKEPVTELGQIQQGPDQKKDPDAVTKKADDDNTSTGKNAQALEQDTGEIKAAAADQGDQTNQITEQAAKEEADDSKEKELALDKKSANFPCCNTM</sequence>
<keyword evidence="1" id="KW-0132">Cell division</keyword>
<evidence type="ECO:0000256" key="1">
    <source>
        <dbReference type="ARBA" id="ARBA00022618"/>
    </source>
</evidence>
<comment type="caution">
    <text evidence="5">The sequence shown here is derived from an EMBL/GenBank/DDBJ whole genome shotgun (WGS) entry which is preliminary data.</text>
</comment>
<dbReference type="InterPro" id="IPR036915">
    <property type="entry name" value="Cyclin-like_sf"/>
</dbReference>
<dbReference type="InterPro" id="IPR039361">
    <property type="entry name" value="Cyclin"/>
</dbReference>
<dbReference type="InterPro" id="IPR006671">
    <property type="entry name" value="Cyclin_N"/>
</dbReference>
<dbReference type="AlphaFoldDB" id="A0ABD3E9C1"/>
<organism evidence="5 6">
    <name type="scientific">Castilleja foliolosa</name>
    <dbReference type="NCBI Taxonomy" id="1961234"/>
    <lineage>
        <taxon>Eukaryota</taxon>
        <taxon>Viridiplantae</taxon>
        <taxon>Streptophyta</taxon>
        <taxon>Embryophyta</taxon>
        <taxon>Tracheophyta</taxon>
        <taxon>Spermatophyta</taxon>
        <taxon>Magnoliopsida</taxon>
        <taxon>eudicotyledons</taxon>
        <taxon>Gunneridae</taxon>
        <taxon>Pentapetalae</taxon>
        <taxon>asterids</taxon>
        <taxon>lamiids</taxon>
        <taxon>Lamiales</taxon>
        <taxon>Orobanchaceae</taxon>
        <taxon>Pedicularideae</taxon>
        <taxon>Castillejinae</taxon>
        <taxon>Castilleja</taxon>
    </lineage>
</organism>
<dbReference type="Proteomes" id="UP001632038">
    <property type="component" value="Unassembled WGS sequence"/>
</dbReference>
<dbReference type="PANTHER" id="PTHR10177">
    <property type="entry name" value="CYCLINS"/>
    <property type="match status" value="1"/>
</dbReference>
<name>A0ABD3E9C1_9LAMI</name>
<keyword evidence="6" id="KW-1185">Reference proteome</keyword>
<evidence type="ECO:0000256" key="2">
    <source>
        <dbReference type="ARBA" id="ARBA00023306"/>
    </source>
</evidence>
<evidence type="ECO:0000313" key="6">
    <source>
        <dbReference type="Proteomes" id="UP001632038"/>
    </source>
</evidence>
<feature type="compositionally biased region" description="Basic and acidic residues" evidence="3">
    <location>
        <begin position="331"/>
        <end position="345"/>
    </location>
</feature>
<reference evidence="6" key="1">
    <citation type="journal article" date="2024" name="IScience">
        <title>Strigolactones Initiate the Formation of Haustorium-like Structures in Castilleja.</title>
        <authorList>
            <person name="Buerger M."/>
            <person name="Peterson D."/>
            <person name="Chory J."/>
        </authorList>
    </citation>
    <scope>NUCLEOTIDE SEQUENCE [LARGE SCALE GENOMIC DNA]</scope>
</reference>
<evidence type="ECO:0000259" key="4">
    <source>
        <dbReference type="Pfam" id="PF00134"/>
    </source>
</evidence>
<gene>
    <name evidence="5" type="ORF">CASFOL_007478</name>
</gene>
<dbReference type="Gene3D" id="1.10.472.10">
    <property type="entry name" value="Cyclin-like"/>
    <property type="match status" value="1"/>
</dbReference>